<feature type="chain" id="PRO_5042995578" evidence="1">
    <location>
        <begin position="26"/>
        <end position="354"/>
    </location>
</feature>
<name>A0AAN5CEV9_9BILA</name>
<organism evidence="2 3">
    <name type="scientific">Pristionchus mayeri</name>
    <dbReference type="NCBI Taxonomy" id="1317129"/>
    <lineage>
        <taxon>Eukaryota</taxon>
        <taxon>Metazoa</taxon>
        <taxon>Ecdysozoa</taxon>
        <taxon>Nematoda</taxon>
        <taxon>Chromadorea</taxon>
        <taxon>Rhabditida</taxon>
        <taxon>Rhabditina</taxon>
        <taxon>Diplogasteromorpha</taxon>
        <taxon>Diplogasteroidea</taxon>
        <taxon>Neodiplogasteridae</taxon>
        <taxon>Pristionchus</taxon>
    </lineage>
</organism>
<dbReference type="AlphaFoldDB" id="A0AAN5CEV9"/>
<feature type="non-terminal residue" evidence="2">
    <location>
        <position position="1"/>
    </location>
</feature>
<reference evidence="3" key="1">
    <citation type="submission" date="2022-10" db="EMBL/GenBank/DDBJ databases">
        <title>Genome assembly of Pristionchus species.</title>
        <authorList>
            <person name="Yoshida K."/>
            <person name="Sommer R.J."/>
        </authorList>
    </citation>
    <scope>NUCLEOTIDE SEQUENCE [LARGE SCALE GENOMIC DNA]</scope>
    <source>
        <strain evidence="3">RS5460</strain>
    </source>
</reference>
<comment type="caution">
    <text evidence="2">The sequence shown here is derived from an EMBL/GenBank/DDBJ whole genome shotgun (WGS) entry which is preliminary data.</text>
</comment>
<evidence type="ECO:0000313" key="3">
    <source>
        <dbReference type="Proteomes" id="UP001328107"/>
    </source>
</evidence>
<protein>
    <submittedName>
        <fullName evidence="2">Uncharacterized protein</fullName>
    </submittedName>
</protein>
<sequence length="354" mass="39356">LKGILTHPSMFPLVCLLALAHVTSGAVEFSHATLYDIYDFAGEKEVPLPRCDNGCLIFASIQPSQHPYIDQLIVHDYTTGKDMSIQAISKMQQDSTSQKLPYELSVKGRYSILNLNDFLTPYIMMTDVAVYVVDRAYAQSVDYEIYDAGSMARANVVPKGVVTVMGARQMFVKADKGAANSFTARLTGFDNTADNNVDECTYAYKTQTFEGFEFHVNGPLISVVFDKKNLVAIQANYNWQNFRDLSKAGFIAPPGYNGCAKLNPAKVFRQLDNGFYGEEFDLHSTGKVSATWDIDCNVTQDLVIKDMTNSKRNTVTGVKKNAQIVTENTDFVTFFYSEATPPHGFVARHTPSRV</sequence>
<dbReference type="EMBL" id="BTRK01000002">
    <property type="protein sequence ID" value="GMR39261.1"/>
    <property type="molecule type" value="Genomic_DNA"/>
</dbReference>
<accession>A0AAN5CEV9</accession>
<feature type="signal peptide" evidence="1">
    <location>
        <begin position="1"/>
        <end position="25"/>
    </location>
</feature>
<keyword evidence="3" id="KW-1185">Reference proteome</keyword>
<proteinExistence type="predicted"/>
<keyword evidence="1" id="KW-0732">Signal</keyword>
<dbReference type="Proteomes" id="UP001328107">
    <property type="component" value="Unassembled WGS sequence"/>
</dbReference>
<evidence type="ECO:0000313" key="2">
    <source>
        <dbReference type="EMBL" id="GMR39261.1"/>
    </source>
</evidence>
<evidence type="ECO:0000256" key="1">
    <source>
        <dbReference type="SAM" id="SignalP"/>
    </source>
</evidence>
<gene>
    <name evidence="2" type="ORF">PMAYCL1PPCAC_09456</name>
</gene>